<name>A0A9P6WMP9_9ASCO</name>
<organism evidence="1 2">
    <name type="scientific">Pichia californica</name>
    <dbReference type="NCBI Taxonomy" id="460514"/>
    <lineage>
        <taxon>Eukaryota</taxon>
        <taxon>Fungi</taxon>
        <taxon>Dikarya</taxon>
        <taxon>Ascomycota</taxon>
        <taxon>Saccharomycotina</taxon>
        <taxon>Pichiomycetes</taxon>
        <taxon>Pichiales</taxon>
        <taxon>Pichiaceae</taxon>
        <taxon>Pichia</taxon>
    </lineage>
</organism>
<dbReference type="AlphaFoldDB" id="A0A9P6WMP9"/>
<evidence type="ECO:0000313" key="1">
    <source>
        <dbReference type="EMBL" id="KAG0688538.1"/>
    </source>
</evidence>
<comment type="caution">
    <text evidence="1">The sequence shown here is derived from an EMBL/GenBank/DDBJ whole genome shotgun (WGS) entry which is preliminary data.</text>
</comment>
<accession>A0A9P6WMP9</accession>
<sequence length="156" mass="18357">MTRIASTSSPFQIIEKVRVANKSKFKIISRKYSKFRHKMKEIAKLVSRETAKQEELPVTEENEIQCLYQNLFVSLEEARNQTSNTIEPGDISKKIKRLEDDFNKSFTIFTEYNKNPQYGLLMITTSNNESMHNALKNHYKMNMCPNLIDLFQKLQR</sequence>
<reference evidence="1" key="1">
    <citation type="submission" date="2020-11" db="EMBL/GenBank/DDBJ databases">
        <title>Kefir isolates.</title>
        <authorList>
            <person name="Marcisauskas S."/>
            <person name="Kim Y."/>
            <person name="Blasche S."/>
        </authorList>
    </citation>
    <scope>NUCLEOTIDE SEQUENCE</scope>
    <source>
        <strain evidence="1">Olga-1</strain>
    </source>
</reference>
<dbReference type="EMBL" id="PUHW01000144">
    <property type="protein sequence ID" value="KAG0688538.1"/>
    <property type="molecule type" value="Genomic_DNA"/>
</dbReference>
<gene>
    <name evidence="1" type="ORF">C6P40_000857</name>
</gene>
<proteinExistence type="predicted"/>
<keyword evidence="2" id="KW-1185">Reference proteome</keyword>
<protein>
    <submittedName>
        <fullName evidence="1">Uncharacterized protein</fullName>
    </submittedName>
</protein>
<evidence type="ECO:0000313" key="2">
    <source>
        <dbReference type="Proteomes" id="UP000697127"/>
    </source>
</evidence>
<dbReference type="Proteomes" id="UP000697127">
    <property type="component" value="Unassembled WGS sequence"/>
</dbReference>